<dbReference type="PANTHER" id="PTHR10291:SF0">
    <property type="entry name" value="DEHYDRODOLICHYL DIPHOSPHATE SYNTHASE 2"/>
    <property type="match status" value="1"/>
</dbReference>
<keyword evidence="8" id="KW-1185">Reference proteome</keyword>
<evidence type="ECO:0000313" key="7">
    <source>
        <dbReference type="EMBL" id="GAD75852.1"/>
    </source>
</evidence>
<evidence type="ECO:0000256" key="4">
    <source>
        <dbReference type="ARBA" id="ARBA00022984"/>
    </source>
</evidence>
<evidence type="ECO:0000256" key="3">
    <source>
        <dbReference type="ARBA" id="ARBA00022960"/>
    </source>
</evidence>
<dbReference type="PANTHER" id="PTHR10291">
    <property type="entry name" value="DEHYDRODOLICHYL DIPHOSPHATE SYNTHASE FAMILY MEMBER"/>
    <property type="match status" value="1"/>
</dbReference>
<evidence type="ECO:0000256" key="2">
    <source>
        <dbReference type="ARBA" id="ARBA00022842"/>
    </source>
</evidence>
<dbReference type="GO" id="GO:0008834">
    <property type="term" value="F:ditrans,polycis-undecaprenyl-diphosphate synthase [(2E,6E)-farnesyl-diphosphate specific] activity"/>
    <property type="evidence" value="ECO:0007669"/>
    <property type="project" value="UniProtKB-UniRule"/>
</dbReference>
<dbReference type="NCBIfam" id="TIGR00055">
    <property type="entry name" value="uppS"/>
    <property type="match status" value="1"/>
</dbReference>
<feature type="binding site" evidence="6">
    <location>
        <position position="25"/>
    </location>
    <ligand>
        <name>substrate</name>
    </ligand>
</feature>
<dbReference type="Proteomes" id="UP000016567">
    <property type="component" value="Unassembled WGS sequence"/>
</dbReference>
<dbReference type="GO" id="GO:0009252">
    <property type="term" value="P:peptidoglycan biosynthetic process"/>
    <property type="evidence" value="ECO:0007669"/>
    <property type="project" value="UniProtKB-UniRule"/>
</dbReference>
<dbReference type="EC" id="2.5.1.31" evidence="6"/>
<feature type="binding site" evidence="6">
    <location>
        <begin position="194"/>
        <end position="196"/>
    </location>
    <ligand>
        <name>substrate</name>
    </ligand>
</feature>
<comment type="function">
    <text evidence="6">Catalyzes the sequential condensation of isopentenyl diphosphate (IPP) with (2E,6E)-farnesyl diphosphate (E,E-FPP) to yield (2Z,6Z,10Z,14Z,18Z,22Z,26Z,30Z,34E,38E)-undecaprenyl diphosphate (di-trans,octa-cis-UPP). UPP is the precursor of glycosyl carrier lipid in the biosynthesis of bacterial cell wall polysaccharide components such as peptidoglycan and lipopolysaccharide.</text>
</comment>
<dbReference type="InterPro" id="IPR001441">
    <property type="entry name" value="UPP_synth-like"/>
</dbReference>
<accession>U3ARH3</accession>
<proteinExistence type="inferred from homology"/>
<keyword evidence="5 6" id="KW-0961">Cell wall biogenesis/degradation</keyword>
<comment type="subunit">
    <text evidence="6">Homodimer.</text>
</comment>
<dbReference type="eggNOG" id="COG0020">
    <property type="taxonomic scope" value="Bacteria"/>
</dbReference>
<protein>
    <recommendedName>
        <fullName evidence="6">Ditrans,polycis-undecaprenyl-diphosphate synthase ((2E,6E)-farnesyl-diphosphate specific)</fullName>
        <ecNumber evidence="6">2.5.1.31</ecNumber>
    </recommendedName>
    <alternativeName>
        <fullName evidence="6">Ditrans,polycis-undecaprenylcistransferase</fullName>
    </alternativeName>
    <alternativeName>
        <fullName evidence="6">Undecaprenyl diphosphate synthase</fullName>
        <shortName evidence="6">UDS</shortName>
    </alternativeName>
    <alternativeName>
        <fullName evidence="6">Undecaprenyl pyrophosphate synthase</fullName>
        <shortName evidence="6">UPP synthase</shortName>
    </alternativeName>
</protein>
<reference evidence="7 8" key="1">
    <citation type="submission" date="2013-09" db="EMBL/GenBank/DDBJ databases">
        <title>Whole genome shotgun sequence of Vibrio azureus NBRC 104587.</title>
        <authorList>
            <person name="Isaki S."/>
            <person name="Hosoyama A."/>
            <person name="Numata M."/>
            <person name="Hashimoto M."/>
            <person name="Hosoyama Y."/>
            <person name="Tsuchikane K."/>
            <person name="Noguchi M."/>
            <person name="Hirakata S."/>
            <person name="Ichikawa N."/>
            <person name="Ohji S."/>
            <person name="Yamazoe A."/>
            <person name="Fujita N."/>
        </authorList>
    </citation>
    <scope>NUCLEOTIDE SEQUENCE [LARGE SCALE GENOMIC DNA]</scope>
    <source>
        <strain evidence="7 8">NBRC 104587</strain>
    </source>
</reference>
<feature type="binding site" evidence="6">
    <location>
        <position position="71"/>
    </location>
    <ligand>
        <name>substrate</name>
    </ligand>
</feature>
<sequence length="251" mass="28241">MQNSQVVSDSLPQHIAIIMDGNGRWAKSKGKPRVFGHKKGVNAVRKTVSTASKLGIKAMTLFAFSSENWRRPEEEVGLLMELFIAVLSSEVKKLHKNNLQLRVIGDISRFSDRLQRKIAEAEALTANNTGMVINVAANYGGKWDITQATKALAVKVQSGEISPKDINEELITQNLTMADLPEVDLLIRTSGECRISNFMLWQMAYAEMYFTSEYWPDFDEDSLVEAVTWFINRERRFGCTGEQVKAFMAAQ</sequence>
<keyword evidence="6" id="KW-0479">Metal-binding</keyword>
<dbReference type="RefSeq" id="WP_021709608.1">
    <property type="nucleotide sequence ID" value="NZ_BAOB01000175.1"/>
</dbReference>
<dbReference type="Pfam" id="PF01255">
    <property type="entry name" value="Prenyltransf"/>
    <property type="match status" value="1"/>
</dbReference>
<feature type="binding site" evidence="6">
    <location>
        <begin position="21"/>
        <end position="24"/>
    </location>
    <ligand>
        <name>substrate</name>
    </ligand>
</feature>
<keyword evidence="3 6" id="KW-0133">Cell shape</keyword>
<comment type="cofactor">
    <cofactor evidence="6">
        <name>Mg(2+)</name>
        <dbReference type="ChEBI" id="CHEBI:18420"/>
    </cofactor>
    <text evidence="6">Binds 2 magnesium ions per subunit.</text>
</comment>
<dbReference type="GO" id="GO:0000287">
    <property type="term" value="F:magnesium ion binding"/>
    <property type="evidence" value="ECO:0007669"/>
    <property type="project" value="UniProtKB-UniRule"/>
</dbReference>
<name>U3ARH3_9VIBR</name>
<dbReference type="GO" id="GO:0005829">
    <property type="term" value="C:cytosol"/>
    <property type="evidence" value="ECO:0007669"/>
    <property type="project" value="TreeGrafter"/>
</dbReference>
<dbReference type="PROSITE" id="PS01066">
    <property type="entry name" value="UPP_SYNTHASE"/>
    <property type="match status" value="1"/>
</dbReference>
<dbReference type="AlphaFoldDB" id="U3ARH3"/>
<feature type="binding site" evidence="6">
    <location>
        <position position="69"/>
    </location>
    <ligand>
        <name>substrate</name>
    </ligand>
</feature>
<evidence type="ECO:0000256" key="6">
    <source>
        <dbReference type="HAMAP-Rule" id="MF_01139"/>
    </source>
</evidence>
<dbReference type="NCBIfam" id="NF011405">
    <property type="entry name" value="PRK14830.1"/>
    <property type="match status" value="1"/>
</dbReference>
<gene>
    <name evidence="6 7" type="primary">uppS</name>
    <name evidence="7" type="ORF">VAZ01S_031_00650</name>
</gene>
<dbReference type="GO" id="GO:0008360">
    <property type="term" value="P:regulation of cell shape"/>
    <property type="evidence" value="ECO:0007669"/>
    <property type="project" value="UniProtKB-KW"/>
</dbReference>
<dbReference type="CDD" id="cd00475">
    <property type="entry name" value="Cis_IPPS"/>
    <property type="match status" value="1"/>
</dbReference>
<dbReference type="Gene3D" id="3.40.1180.10">
    <property type="entry name" value="Decaprenyl diphosphate synthase-like"/>
    <property type="match status" value="1"/>
</dbReference>
<feature type="binding site" evidence="6">
    <location>
        <position position="207"/>
    </location>
    <ligand>
        <name>Mg(2+)</name>
        <dbReference type="ChEBI" id="CHEBI:18420"/>
    </ligand>
</feature>
<feature type="active site" evidence="6">
    <location>
        <position position="20"/>
    </location>
</feature>
<feature type="binding site" evidence="6">
    <location>
        <begin position="65"/>
        <end position="67"/>
    </location>
    <ligand>
        <name>substrate</name>
    </ligand>
</feature>
<dbReference type="STRING" id="1219077.VAZ01S_031_00650"/>
<dbReference type="SUPFAM" id="SSF64005">
    <property type="entry name" value="Undecaprenyl diphosphate synthase"/>
    <property type="match status" value="1"/>
</dbReference>
<evidence type="ECO:0000256" key="1">
    <source>
        <dbReference type="ARBA" id="ARBA00022679"/>
    </source>
</evidence>
<feature type="active site" description="Proton acceptor" evidence="6">
    <location>
        <position position="68"/>
    </location>
</feature>
<evidence type="ECO:0000256" key="5">
    <source>
        <dbReference type="ARBA" id="ARBA00023316"/>
    </source>
</evidence>
<keyword evidence="2 6" id="KW-0460">Magnesium</keyword>
<evidence type="ECO:0000313" key="8">
    <source>
        <dbReference type="Proteomes" id="UP000016567"/>
    </source>
</evidence>
<keyword evidence="4 6" id="KW-0573">Peptidoglycan synthesis</keyword>
<dbReference type="InterPro" id="IPR018520">
    <property type="entry name" value="UPP_synth-like_CS"/>
</dbReference>
<feature type="binding site" evidence="6">
    <location>
        <position position="37"/>
    </location>
    <ligand>
        <name>substrate</name>
    </ligand>
</feature>
<feature type="binding site" evidence="6">
    <location>
        <position position="33"/>
    </location>
    <ligand>
        <name>substrate</name>
    </ligand>
</feature>
<comment type="similarity">
    <text evidence="6">Belongs to the UPP synthase family.</text>
</comment>
<dbReference type="GO" id="GO:0071555">
    <property type="term" value="P:cell wall organization"/>
    <property type="evidence" value="ECO:0007669"/>
    <property type="project" value="UniProtKB-KW"/>
</dbReference>
<keyword evidence="1 6" id="KW-0808">Transferase</keyword>
<organism evidence="7 8">
    <name type="scientific">Vibrio azureus NBRC 104587</name>
    <dbReference type="NCBI Taxonomy" id="1219077"/>
    <lineage>
        <taxon>Bacteria</taxon>
        <taxon>Pseudomonadati</taxon>
        <taxon>Pseudomonadota</taxon>
        <taxon>Gammaproteobacteria</taxon>
        <taxon>Vibrionales</taxon>
        <taxon>Vibrionaceae</taxon>
        <taxon>Vibrio</taxon>
    </lineage>
</organism>
<dbReference type="FunFam" id="3.40.1180.10:FF:000001">
    <property type="entry name" value="(2E,6E)-farnesyl-diphosphate-specific ditrans,polycis-undecaprenyl-diphosphate synthase"/>
    <property type="match status" value="1"/>
</dbReference>
<dbReference type="EMBL" id="BATL01000031">
    <property type="protein sequence ID" value="GAD75852.1"/>
    <property type="molecule type" value="Genomic_DNA"/>
</dbReference>
<dbReference type="InterPro" id="IPR036424">
    <property type="entry name" value="UPP_synth-like_sf"/>
</dbReference>
<dbReference type="OrthoDB" id="4191603at2"/>
<comment type="caution">
    <text evidence="7">The sequence shown here is derived from an EMBL/GenBank/DDBJ whole genome shotgun (WGS) entry which is preliminary data.</text>
</comment>
<dbReference type="HAMAP" id="MF_01139">
    <property type="entry name" value="ISPT"/>
    <property type="match status" value="1"/>
</dbReference>
<comment type="catalytic activity">
    <reaction evidence="6">
        <text>8 isopentenyl diphosphate + (2E,6E)-farnesyl diphosphate = di-trans,octa-cis-undecaprenyl diphosphate + 8 diphosphate</text>
        <dbReference type="Rhea" id="RHEA:27551"/>
        <dbReference type="ChEBI" id="CHEBI:33019"/>
        <dbReference type="ChEBI" id="CHEBI:58405"/>
        <dbReference type="ChEBI" id="CHEBI:128769"/>
        <dbReference type="ChEBI" id="CHEBI:175763"/>
        <dbReference type="EC" id="2.5.1.31"/>
    </reaction>
</comment>
<feature type="binding site" evidence="6">
    <location>
        <position position="188"/>
    </location>
    <ligand>
        <name>substrate</name>
    </ligand>
</feature>
<dbReference type="GO" id="GO:0016094">
    <property type="term" value="P:polyprenol biosynthetic process"/>
    <property type="evidence" value="ECO:0007669"/>
    <property type="project" value="TreeGrafter"/>
</dbReference>
<feature type="binding site" evidence="6">
    <location>
        <position position="20"/>
    </location>
    <ligand>
        <name>Mg(2+)</name>
        <dbReference type="ChEBI" id="CHEBI:18420"/>
    </ligand>
</feature>